<keyword evidence="5 7" id="KW-0378">Hydrolase</keyword>
<protein>
    <recommendedName>
        <fullName evidence="3">beta-glucosidase</fullName>
        <ecNumber evidence="3">3.2.1.21</ecNumber>
    </recommendedName>
</protein>
<dbReference type="SUPFAM" id="SSF51445">
    <property type="entry name" value="(Trans)glycosidases"/>
    <property type="match status" value="1"/>
</dbReference>
<keyword evidence="4" id="KW-0732">Signal</keyword>
<dbReference type="PANTHER" id="PTHR30620:SF16">
    <property type="entry name" value="LYSOSOMAL BETA GLUCOSIDASE"/>
    <property type="match status" value="1"/>
</dbReference>
<dbReference type="SMART" id="SM01217">
    <property type="entry name" value="Fn3_like"/>
    <property type="match status" value="1"/>
</dbReference>
<evidence type="ECO:0000256" key="6">
    <source>
        <dbReference type="ARBA" id="ARBA00023295"/>
    </source>
</evidence>
<reference evidence="9 10" key="1">
    <citation type="submission" date="2016-10" db="EMBL/GenBank/DDBJ databases">
        <authorList>
            <person name="de Groot N.N."/>
        </authorList>
    </citation>
    <scope>NUCLEOTIDE SEQUENCE [LARGE SCALE GENOMIC DNA]</scope>
    <source>
        <strain evidence="9 10">DSM 27630</strain>
    </source>
</reference>
<dbReference type="GO" id="GO:0008422">
    <property type="term" value="F:beta-glucosidase activity"/>
    <property type="evidence" value="ECO:0007669"/>
    <property type="project" value="UniProtKB-EC"/>
</dbReference>
<dbReference type="InterPro" id="IPR017853">
    <property type="entry name" value="GH"/>
</dbReference>
<evidence type="ECO:0000256" key="5">
    <source>
        <dbReference type="ARBA" id="ARBA00022801"/>
    </source>
</evidence>
<evidence type="ECO:0000313" key="10">
    <source>
        <dbReference type="Proteomes" id="UP000198668"/>
    </source>
</evidence>
<dbReference type="InterPro" id="IPR036962">
    <property type="entry name" value="Glyco_hydro_3_N_sf"/>
</dbReference>
<feature type="domain" description="Fibronectin type III-like" evidence="8">
    <location>
        <begin position="636"/>
        <end position="705"/>
    </location>
</feature>
<name>A0A1I3AUV7_9LACT</name>
<dbReference type="InterPro" id="IPR013783">
    <property type="entry name" value="Ig-like_fold"/>
</dbReference>
<dbReference type="FunFam" id="2.60.40.10:FF:000495">
    <property type="entry name" value="Periplasmic beta-glucosidase"/>
    <property type="match status" value="1"/>
</dbReference>
<accession>A0A1I3AUV7</accession>
<dbReference type="OrthoDB" id="9805821at2"/>
<dbReference type="Pfam" id="PF00933">
    <property type="entry name" value="Glyco_hydro_3"/>
    <property type="match status" value="1"/>
</dbReference>
<dbReference type="InterPro" id="IPR036881">
    <property type="entry name" value="Glyco_hydro_3_C_sf"/>
</dbReference>
<evidence type="ECO:0000313" key="9">
    <source>
        <dbReference type="EMBL" id="SFH53793.1"/>
    </source>
</evidence>
<gene>
    <name evidence="9" type="ORF">SAMN04489868_10216</name>
</gene>
<evidence type="ECO:0000256" key="3">
    <source>
        <dbReference type="ARBA" id="ARBA00012744"/>
    </source>
</evidence>
<evidence type="ECO:0000256" key="4">
    <source>
        <dbReference type="ARBA" id="ARBA00022729"/>
    </source>
</evidence>
<keyword evidence="6 7" id="KW-0326">Glycosidase</keyword>
<dbReference type="EC" id="3.2.1.21" evidence="3"/>
<evidence type="ECO:0000259" key="8">
    <source>
        <dbReference type="SMART" id="SM01217"/>
    </source>
</evidence>
<evidence type="ECO:0000256" key="7">
    <source>
        <dbReference type="RuleBase" id="RU361161"/>
    </source>
</evidence>
<comment type="catalytic activity">
    <reaction evidence="1">
        <text>Hydrolysis of terminal, non-reducing beta-D-glucosyl residues with release of beta-D-glucose.</text>
        <dbReference type="EC" id="3.2.1.21"/>
    </reaction>
</comment>
<dbReference type="PROSITE" id="PS00775">
    <property type="entry name" value="GLYCOSYL_HYDROL_F3"/>
    <property type="match status" value="1"/>
</dbReference>
<dbReference type="Proteomes" id="UP000198668">
    <property type="component" value="Unassembled WGS sequence"/>
</dbReference>
<evidence type="ECO:0000256" key="2">
    <source>
        <dbReference type="ARBA" id="ARBA00005336"/>
    </source>
</evidence>
<dbReference type="PRINTS" id="PR00133">
    <property type="entry name" value="GLHYDRLASE3"/>
</dbReference>
<dbReference type="Pfam" id="PF14310">
    <property type="entry name" value="Fn3-like"/>
    <property type="match status" value="1"/>
</dbReference>
<keyword evidence="10" id="KW-1185">Reference proteome</keyword>
<dbReference type="EMBL" id="FOQE01000002">
    <property type="protein sequence ID" value="SFH53793.1"/>
    <property type="molecule type" value="Genomic_DNA"/>
</dbReference>
<dbReference type="InterPro" id="IPR019800">
    <property type="entry name" value="Glyco_hydro_3_AS"/>
</dbReference>
<comment type="similarity">
    <text evidence="2 7">Belongs to the glycosyl hydrolase 3 family.</text>
</comment>
<dbReference type="InterPro" id="IPR001764">
    <property type="entry name" value="Glyco_hydro_3_N"/>
</dbReference>
<dbReference type="PANTHER" id="PTHR30620">
    <property type="entry name" value="PERIPLASMIC BETA-GLUCOSIDASE-RELATED"/>
    <property type="match status" value="1"/>
</dbReference>
<dbReference type="AlphaFoldDB" id="A0A1I3AUV7"/>
<dbReference type="InterPro" id="IPR026891">
    <property type="entry name" value="Fn3-like"/>
</dbReference>
<dbReference type="Gene3D" id="3.20.20.300">
    <property type="entry name" value="Glycoside hydrolase, family 3, N-terminal domain"/>
    <property type="match status" value="1"/>
</dbReference>
<dbReference type="SUPFAM" id="SSF52279">
    <property type="entry name" value="Beta-D-glucan exohydrolase, C-terminal domain"/>
    <property type="match status" value="1"/>
</dbReference>
<dbReference type="InterPro" id="IPR002772">
    <property type="entry name" value="Glyco_hydro_3_C"/>
</dbReference>
<dbReference type="RefSeq" id="WP_092090801.1">
    <property type="nucleotide sequence ID" value="NZ_FOQE01000002.1"/>
</dbReference>
<dbReference type="Gene3D" id="3.40.50.1700">
    <property type="entry name" value="Glycoside hydrolase family 3 C-terminal domain"/>
    <property type="match status" value="1"/>
</dbReference>
<dbReference type="NCBIfam" id="NF011678">
    <property type="entry name" value="PRK15098.1"/>
    <property type="match status" value="1"/>
</dbReference>
<organism evidence="9 10">
    <name type="scientific">Pisciglobus halotolerans</name>
    <dbReference type="NCBI Taxonomy" id="745365"/>
    <lineage>
        <taxon>Bacteria</taxon>
        <taxon>Bacillati</taxon>
        <taxon>Bacillota</taxon>
        <taxon>Bacilli</taxon>
        <taxon>Lactobacillales</taxon>
        <taxon>Carnobacteriaceae</taxon>
    </lineage>
</organism>
<dbReference type="InterPro" id="IPR051915">
    <property type="entry name" value="Cellulose_Degrad_GH3"/>
</dbReference>
<evidence type="ECO:0000256" key="1">
    <source>
        <dbReference type="ARBA" id="ARBA00000448"/>
    </source>
</evidence>
<dbReference type="Gene3D" id="2.60.40.10">
    <property type="entry name" value="Immunoglobulins"/>
    <property type="match status" value="1"/>
</dbReference>
<sequence>MKKEALKALFDQMTIEEKIGQTVQLAAPFFEENEQEITGPLNDMGITKESLWQAGSALGISGAEKTRKVQQDYLQHSRLGIPMLLMADVIHGFRTIFPIPLGLGATWNPELIKESAAIAAKEAAVSGLHVTFSPMVDLVRDARWGRVLESTGEDKYLNQQYARAFVEGYQGKDLKEDFSKVAACIKHFAGYGAPIAGRDYNTVEMTERTLREQYLPAYKEGIDAGAKLVMTSFNTIDGIPATGNQKLMRNLLREEMGFDGILISDWGAIGELVPHGVAEDLREAAKLAMKAGVDIEMMSPAYGKELQQVMEEDQQYAQLLDEAVWRILVLKNDLGLFEDPYRGADEAAEQAEIFNGKNREKAREIAEKAMVLLENDGTLPLKKEQKILIVGPKKDSRDLLGAWSWQGQQEETTTLMEAMSEKIRNENILSIEDETDLYNGLNSFHIAQIHEADVILVVLGESSEMSGEAASRSNIRLPENQLALLRELKKLNKKIVVTVFNGRPLDLTEVSNSANAMIEAWFPGTEGAAALVNTLYGEANPSGKLSMSFPRNVGQVPIFYNQDSTGRPLKEDAMSEKYFSRYLDVENTPLYPFGHGLSYTTFNFSKLFLSDNRLTKEDTLTVTVEVTNSGERKGVETVQLYIRDKVARVVRPVKELIGFKQVTLEPQETQAVTFTINEHQLAYTHTDYSVSSDAGEFEVMIGPNSSELQAASFSLEK</sequence>
<proteinExistence type="inferred from homology"/>
<dbReference type="GO" id="GO:0009251">
    <property type="term" value="P:glucan catabolic process"/>
    <property type="evidence" value="ECO:0007669"/>
    <property type="project" value="TreeGrafter"/>
</dbReference>
<dbReference type="Pfam" id="PF01915">
    <property type="entry name" value="Glyco_hydro_3_C"/>
    <property type="match status" value="1"/>
</dbReference>